<dbReference type="Pfam" id="PF01386">
    <property type="entry name" value="Ribosomal_L25p"/>
    <property type="match status" value="1"/>
</dbReference>
<organism evidence="6 7">
    <name type="scientific">Paenibacillus polymyxa</name>
    <name type="common">Bacillus polymyxa</name>
    <dbReference type="NCBI Taxonomy" id="1406"/>
    <lineage>
        <taxon>Bacteria</taxon>
        <taxon>Bacillati</taxon>
        <taxon>Bacillota</taxon>
        <taxon>Bacilli</taxon>
        <taxon>Bacillales</taxon>
        <taxon>Paenibacillaceae</taxon>
        <taxon>Paenibacillus</taxon>
    </lineage>
</organism>
<dbReference type="HAMAP" id="MF_01334">
    <property type="entry name" value="Ribosomal_bL25_CTC"/>
    <property type="match status" value="1"/>
</dbReference>
<dbReference type="CDD" id="cd00495">
    <property type="entry name" value="Ribosomal_L25_TL5_CTC"/>
    <property type="match status" value="1"/>
</dbReference>
<name>A0A0F0G4Z6_PAEPO</name>
<keyword evidence="3 5" id="KW-0689">Ribosomal protein</keyword>
<evidence type="ECO:0000256" key="2">
    <source>
        <dbReference type="ARBA" id="ARBA00022884"/>
    </source>
</evidence>
<dbReference type="InterPro" id="IPR020057">
    <property type="entry name" value="Ribosomal_bL25_b-dom"/>
</dbReference>
<dbReference type="AlphaFoldDB" id="A0A0F0G4Z6"/>
<sequence>MSSNGGSIQLTAQPRTEKKGSAIRGLRLKGRIPAVVYGSEIEGTPVHVDAKEFNKVIRTGRSEVFNLTVEGGETIPVIIKDYQQRDNQWLHADFLKISKNKPLRVRVSIDYQGTPVGTKSGGILQVQETEVEVEGLPSDLPSTIEVDVSALDIGDKLSASDLKLPKGVTLHVSEEELLASVIVPRAVEVENAAVEGDAAATEGAEEASENKES</sequence>
<dbReference type="InterPro" id="IPR020930">
    <property type="entry name" value="Ribosomal_uL5_bac-type"/>
</dbReference>
<dbReference type="GO" id="GO:0022625">
    <property type="term" value="C:cytosolic large ribosomal subunit"/>
    <property type="evidence" value="ECO:0007669"/>
    <property type="project" value="TreeGrafter"/>
</dbReference>
<dbReference type="RefSeq" id="WP_019688287.1">
    <property type="nucleotide sequence ID" value="NZ_CP009909.1"/>
</dbReference>
<gene>
    <name evidence="5 6" type="primary">rplY</name>
    <name evidence="5" type="synonym">ctc</name>
    <name evidence="6" type="ORF">NCTC10343_04181</name>
</gene>
<evidence type="ECO:0000256" key="1">
    <source>
        <dbReference type="ARBA" id="ARBA00022730"/>
    </source>
</evidence>
<evidence type="ECO:0000256" key="3">
    <source>
        <dbReference type="ARBA" id="ARBA00022980"/>
    </source>
</evidence>
<evidence type="ECO:0000313" key="6">
    <source>
        <dbReference type="EMBL" id="SUA71294.1"/>
    </source>
</evidence>
<dbReference type="InterPro" id="IPR011035">
    <property type="entry name" value="Ribosomal_bL25/Gln-tRNA_synth"/>
</dbReference>
<protein>
    <recommendedName>
        <fullName evidence="5">Large ribosomal subunit protein bL25</fullName>
    </recommendedName>
    <alternativeName>
        <fullName evidence="5">General stress protein CTC</fullName>
    </alternativeName>
</protein>
<keyword evidence="1 5" id="KW-0699">rRNA-binding</keyword>
<comment type="function">
    <text evidence="5">This is one of the proteins that binds to the 5S RNA in the ribosome where it forms part of the central protuberance.</text>
</comment>
<dbReference type="GO" id="GO:0008097">
    <property type="term" value="F:5S rRNA binding"/>
    <property type="evidence" value="ECO:0007669"/>
    <property type="project" value="InterPro"/>
</dbReference>
<dbReference type="PANTHER" id="PTHR33284:SF1">
    <property type="entry name" value="RIBOSOMAL PROTEIN L25_GLN-TRNA SYNTHETASE, ANTI-CODON-BINDING DOMAIN-CONTAINING PROTEIN"/>
    <property type="match status" value="1"/>
</dbReference>
<dbReference type="PANTHER" id="PTHR33284">
    <property type="entry name" value="RIBOSOMAL PROTEIN L25/GLN-TRNA SYNTHETASE, ANTI-CODON-BINDING DOMAIN-CONTAINING PROTEIN"/>
    <property type="match status" value="1"/>
</dbReference>
<keyword evidence="2 5" id="KW-0694">RNA-binding</keyword>
<dbReference type="InterPro" id="IPR020056">
    <property type="entry name" value="Rbsml_bL25/Gln-tRNA_synth_N"/>
</dbReference>
<comment type="subunit">
    <text evidence="5">Part of the 50S ribosomal subunit; part of the 5S rRNA/L5/L18/L25 subcomplex. Contacts the 5S rRNA. Binds to the 5S rRNA independently of L5 and L18.</text>
</comment>
<proteinExistence type="inferred from homology"/>
<dbReference type="Pfam" id="PF14693">
    <property type="entry name" value="Ribosomal_TL5_C"/>
    <property type="match status" value="1"/>
</dbReference>
<dbReference type="Gene3D" id="2.170.120.20">
    <property type="entry name" value="Ribosomal protein L25, beta domain"/>
    <property type="match status" value="1"/>
</dbReference>
<dbReference type="GeneID" id="93347510"/>
<dbReference type="NCBIfam" id="TIGR00731">
    <property type="entry name" value="bL25_bact_ctc"/>
    <property type="match status" value="1"/>
</dbReference>
<dbReference type="EMBL" id="UGSC01000001">
    <property type="protein sequence ID" value="SUA71294.1"/>
    <property type="molecule type" value="Genomic_DNA"/>
</dbReference>
<dbReference type="Proteomes" id="UP000254400">
    <property type="component" value="Unassembled WGS sequence"/>
</dbReference>
<dbReference type="SUPFAM" id="SSF50715">
    <property type="entry name" value="Ribosomal protein L25-like"/>
    <property type="match status" value="1"/>
</dbReference>
<accession>A0A0F0G4Z6</accession>
<dbReference type="Gene3D" id="2.40.240.10">
    <property type="entry name" value="Ribosomal Protein L25, Chain P"/>
    <property type="match status" value="1"/>
</dbReference>
<keyword evidence="4 5" id="KW-0687">Ribonucleoprotein</keyword>
<dbReference type="GO" id="GO:0006412">
    <property type="term" value="P:translation"/>
    <property type="evidence" value="ECO:0007669"/>
    <property type="project" value="UniProtKB-UniRule"/>
</dbReference>
<dbReference type="InterPro" id="IPR029751">
    <property type="entry name" value="Ribosomal_L25_dom"/>
</dbReference>
<dbReference type="InterPro" id="IPR001021">
    <property type="entry name" value="Ribosomal_bL25_long"/>
</dbReference>
<evidence type="ECO:0000256" key="5">
    <source>
        <dbReference type="HAMAP-Rule" id="MF_01334"/>
    </source>
</evidence>
<reference evidence="6 7" key="1">
    <citation type="submission" date="2018-06" db="EMBL/GenBank/DDBJ databases">
        <authorList>
            <consortium name="Pathogen Informatics"/>
            <person name="Doyle S."/>
        </authorList>
    </citation>
    <scope>NUCLEOTIDE SEQUENCE [LARGE SCALE GENOMIC DNA]</scope>
    <source>
        <strain evidence="6 7">NCTC10343</strain>
    </source>
</reference>
<evidence type="ECO:0000256" key="4">
    <source>
        <dbReference type="ARBA" id="ARBA00023274"/>
    </source>
</evidence>
<comment type="similarity">
    <text evidence="5">Belongs to the bacterial ribosomal protein bL25 family. CTC subfamily.</text>
</comment>
<dbReference type="InterPro" id="IPR037121">
    <property type="entry name" value="Ribosomal_bL25_C"/>
</dbReference>
<dbReference type="GO" id="GO:0003735">
    <property type="term" value="F:structural constituent of ribosome"/>
    <property type="evidence" value="ECO:0007669"/>
    <property type="project" value="InterPro"/>
</dbReference>
<evidence type="ECO:0000313" key="7">
    <source>
        <dbReference type="Proteomes" id="UP000254400"/>
    </source>
</evidence>